<organism evidence="2">
    <name type="scientific">Xenorhabdus bovienii str. Intermedium</name>
    <dbReference type="NCBI Taxonomy" id="1379677"/>
    <lineage>
        <taxon>Bacteria</taxon>
        <taxon>Pseudomonadati</taxon>
        <taxon>Pseudomonadota</taxon>
        <taxon>Gammaproteobacteria</taxon>
        <taxon>Enterobacterales</taxon>
        <taxon>Morganellaceae</taxon>
        <taxon>Xenorhabdus</taxon>
    </lineage>
</organism>
<dbReference type="Proteomes" id="UP000028480">
    <property type="component" value="Unassembled WGS sequence"/>
</dbReference>
<gene>
    <name evidence="2" type="ORF">XBI1_2630004</name>
</gene>
<dbReference type="Gene3D" id="1.10.1220.10">
    <property type="entry name" value="Met repressor-like"/>
    <property type="match status" value="1"/>
</dbReference>
<dbReference type="EMBL" id="CBTB010000183">
    <property type="protein sequence ID" value="CDH33353.1"/>
    <property type="molecule type" value="Genomic_DNA"/>
</dbReference>
<evidence type="ECO:0000259" key="1">
    <source>
        <dbReference type="Pfam" id="PF03869"/>
    </source>
</evidence>
<dbReference type="Pfam" id="PF03869">
    <property type="entry name" value="Arc"/>
    <property type="match status" value="1"/>
</dbReference>
<proteinExistence type="predicted"/>
<protein>
    <recommendedName>
        <fullName evidence="1">Arc-like DNA binding domain-containing protein</fullName>
    </recommendedName>
</protein>
<feature type="domain" description="Arc-like DNA binding" evidence="1">
    <location>
        <begin position="2"/>
        <end position="45"/>
    </location>
</feature>
<evidence type="ECO:0000313" key="2">
    <source>
        <dbReference type="EMBL" id="CDH33353.1"/>
    </source>
</evidence>
<dbReference type="GO" id="GO:0006355">
    <property type="term" value="P:regulation of DNA-templated transcription"/>
    <property type="evidence" value="ECO:0007669"/>
    <property type="project" value="InterPro"/>
</dbReference>
<accession>A0A077QJF4</accession>
<sequence>MSREDAQMKIRLPAELKEKLEKAATENKRSMNAEVLQRLSESFEKTKWINVSKGRGFITPESFHLDPEFVDQMDDIVKTLRAMTDKNSEE</sequence>
<name>A0A077QJF4_XENBV</name>
<dbReference type="SUPFAM" id="SSF47598">
    <property type="entry name" value="Ribbon-helix-helix"/>
    <property type="match status" value="1"/>
</dbReference>
<dbReference type="GO" id="GO:0043565">
    <property type="term" value="F:sequence-specific DNA binding"/>
    <property type="evidence" value="ECO:0007669"/>
    <property type="project" value="UniProtKB-ARBA"/>
</dbReference>
<dbReference type="AlphaFoldDB" id="A0A077QJF4"/>
<comment type="caution">
    <text evidence="2">The sequence shown here is derived from an EMBL/GenBank/DDBJ whole genome shotgun (WGS) entry which is preliminary data.</text>
</comment>
<dbReference type="InterPro" id="IPR005569">
    <property type="entry name" value="Arc_DNA-bd_dom"/>
</dbReference>
<dbReference type="HOGENOM" id="CLU_2440090_0_0_6"/>
<dbReference type="InterPro" id="IPR013321">
    <property type="entry name" value="Arc_rbn_hlx_hlx"/>
</dbReference>
<dbReference type="InterPro" id="IPR010985">
    <property type="entry name" value="Ribbon_hlx_hlx"/>
</dbReference>
<reference evidence="2" key="1">
    <citation type="submission" date="2013-07" db="EMBL/GenBank/DDBJ databases">
        <title>Sub-species coevolution in mutualistic symbiosis.</title>
        <authorList>
            <person name="Murfin K."/>
            <person name="Klassen J."/>
            <person name="Lee M."/>
            <person name="Forst S."/>
            <person name="Stock P."/>
            <person name="Goodrich-Blair H."/>
        </authorList>
    </citation>
    <scope>NUCLEOTIDE SEQUENCE [LARGE SCALE GENOMIC DNA]</scope>
    <source>
        <strain evidence="2">Intermedium</strain>
    </source>
</reference>